<reference evidence="1" key="1">
    <citation type="submission" date="2020-05" db="EMBL/GenBank/DDBJ databases">
        <authorList>
            <person name="Chiriac C."/>
            <person name="Salcher M."/>
            <person name="Ghai R."/>
            <person name="Kavagutti S V."/>
        </authorList>
    </citation>
    <scope>NUCLEOTIDE SEQUENCE</scope>
</reference>
<evidence type="ECO:0000313" key="1">
    <source>
        <dbReference type="EMBL" id="CAB5239759.1"/>
    </source>
</evidence>
<organism evidence="1">
    <name type="scientific">freshwater metagenome</name>
    <dbReference type="NCBI Taxonomy" id="449393"/>
    <lineage>
        <taxon>unclassified sequences</taxon>
        <taxon>metagenomes</taxon>
        <taxon>ecological metagenomes</taxon>
    </lineage>
</organism>
<protein>
    <submittedName>
        <fullName evidence="1">Unannotated protein</fullName>
    </submittedName>
</protein>
<dbReference type="AlphaFoldDB" id="A0A6J7XR00"/>
<dbReference type="InterPro" id="IPR021441">
    <property type="entry name" value="DUF3090"/>
</dbReference>
<dbReference type="EMBL" id="CAFBSG010000005">
    <property type="protein sequence ID" value="CAB5239759.1"/>
    <property type="molecule type" value="Genomic_DNA"/>
</dbReference>
<proteinExistence type="predicted"/>
<name>A0A6J7XR00_9ZZZZ</name>
<dbReference type="Pfam" id="PF11290">
    <property type="entry name" value="DUF3090"/>
    <property type="match status" value="1"/>
</dbReference>
<accession>A0A6J7XR00</accession>
<gene>
    <name evidence="1" type="ORF">UFOPK3554_00460</name>
</gene>
<dbReference type="NCBIfam" id="TIGR03847">
    <property type="entry name" value="conserved hypothetical protein"/>
    <property type="match status" value="1"/>
</dbReference>
<sequence>MSGVVYDYENVERFVSGTVGQPGERVFFLQARDGSRVTSVVVEKSQVAALATRTKIMLREIKKSDPSIRWRLSETDNFPLEQPIFEEFRVGVISIAWDVSAQRIVYELREASSSDSDNDEEILFTSEDLSSDVLRVHLTPSQAQSFVKRSESLISAGRLPCPFCAIPIDPQGHLCPRANGYRR</sequence>